<evidence type="ECO:0000313" key="10">
    <source>
        <dbReference type="Proteomes" id="UP000177029"/>
    </source>
</evidence>
<dbReference type="FunFam" id="2.40.30.10:FF:000004">
    <property type="entry name" value="50S ribosomal protein L3"/>
    <property type="match status" value="1"/>
</dbReference>
<proteinExistence type="inferred from homology"/>
<evidence type="ECO:0000256" key="5">
    <source>
        <dbReference type="ARBA" id="ARBA00023274"/>
    </source>
</evidence>
<evidence type="ECO:0000256" key="7">
    <source>
        <dbReference type="HAMAP-Rule" id="MF_01325"/>
    </source>
</evidence>
<dbReference type="InterPro" id="IPR000597">
    <property type="entry name" value="Ribosomal_uL3"/>
</dbReference>
<dbReference type="PANTHER" id="PTHR11229">
    <property type="entry name" value="50S RIBOSOMAL PROTEIN L3"/>
    <property type="match status" value="1"/>
</dbReference>
<feature type="region of interest" description="Disordered" evidence="8">
    <location>
        <begin position="130"/>
        <end position="166"/>
    </location>
</feature>
<gene>
    <name evidence="7" type="primary">rplC</name>
    <name evidence="9" type="ORF">A2755_01920</name>
</gene>
<dbReference type="Proteomes" id="UP000177029">
    <property type="component" value="Unassembled WGS sequence"/>
</dbReference>
<keyword evidence="2 7" id="KW-0699">rRNA-binding</keyword>
<reference evidence="9 10" key="1">
    <citation type="journal article" date="2016" name="Nat. Commun.">
        <title>Thousands of microbial genomes shed light on interconnected biogeochemical processes in an aquifer system.</title>
        <authorList>
            <person name="Anantharaman K."/>
            <person name="Brown C.T."/>
            <person name="Hug L.A."/>
            <person name="Sharon I."/>
            <person name="Castelle C.J."/>
            <person name="Probst A.J."/>
            <person name="Thomas B.C."/>
            <person name="Singh A."/>
            <person name="Wilkins M.J."/>
            <person name="Karaoz U."/>
            <person name="Brodie E.L."/>
            <person name="Williams K.H."/>
            <person name="Hubbard S.S."/>
            <person name="Banfield J.F."/>
        </authorList>
    </citation>
    <scope>NUCLEOTIDE SEQUENCE [LARGE SCALE GENOMIC DNA]</scope>
</reference>
<dbReference type="EMBL" id="MGIP01000014">
    <property type="protein sequence ID" value="OGM90938.1"/>
    <property type="molecule type" value="Genomic_DNA"/>
</dbReference>
<evidence type="ECO:0000256" key="1">
    <source>
        <dbReference type="ARBA" id="ARBA00006540"/>
    </source>
</evidence>
<dbReference type="Gene3D" id="2.40.30.10">
    <property type="entry name" value="Translation factors"/>
    <property type="match status" value="1"/>
</dbReference>
<dbReference type="GO" id="GO:0022625">
    <property type="term" value="C:cytosolic large ribosomal subunit"/>
    <property type="evidence" value="ECO:0007669"/>
    <property type="project" value="TreeGrafter"/>
</dbReference>
<name>A0A1F8DT01_9BACT</name>
<dbReference type="PANTHER" id="PTHR11229:SF16">
    <property type="entry name" value="LARGE RIBOSOMAL SUBUNIT PROTEIN UL3C"/>
    <property type="match status" value="1"/>
</dbReference>
<keyword evidence="4 7" id="KW-0689">Ribosomal protein</keyword>
<comment type="subunit">
    <text evidence="7">Part of the 50S ribosomal subunit. Forms a cluster with proteins L14 and L19.</text>
</comment>
<dbReference type="HAMAP" id="MF_01325_B">
    <property type="entry name" value="Ribosomal_uL3_B"/>
    <property type="match status" value="1"/>
</dbReference>
<comment type="similarity">
    <text evidence="1 7">Belongs to the universal ribosomal protein uL3 family.</text>
</comment>
<protein>
    <recommendedName>
        <fullName evidence="6 7">Large ribosomal subunit protein uL3</fullName>
    </recommendedName>
</protein>
<dbReference type="Gene3D" id="3.30.160.810">
    <property type="match status" value="1"/>
</dbReference>
<dbReference type="InterPro" id="IPR019927">
    <property type="entry name" value="Ribosomal_uL3_bac/org-type"/>
</dbReference>
<comment type="function">
    <text evidence="7">One of the primary rRNA binding proteins, it binds directly near the 3'-end of the 23S rRNA, where it nucleates assembly of the 50S subunit.</text>
</comment>
<organism evidence="9 10">
    <name type="scientific">Candidatus Wolfebacteria bacterium RIFCSPHIGHO2_01_FULL_48_22</name>
    <dbReference type="NCBI Taxonomy" id="1802555"/>
    <lineage>
        <taxon>Bacteria</taxon>
        <taxon>Candidatus Wolfeibacteriota</taxon>
    </lineage>
</organism>
<evidence type="ECO:0000256" key="8">
    <source>
        <dbReference type="SAM" id="MobiDB-lite"/>
    </source>
</evidence>
<accession>A0A1F8DT01</accession>
<evidence type="ECO:0000313" key="9">
    <source>
        <dbReference type="EMBL" id="OGM90938.1"/>
    </source>
</evidence>
<dbReference type="InterPro" id="IPR009000">
    <property type="entry name" value="Transl_B-barrel_sf"/>
</dbReference>
<dbReference type="GO" id="GO:0019843">
    <property type="term" value="F:rRNA binding"/>
    <property type="evidence" value="ECO:0007669"/>
    <property type="project" value="UniProtKB-UniRule"/>
</dbReference>
<evidence type="ECO:0000256" key="4">
    <source>
        <dbReference type="ARBA" id="ARBA00022980"/>
    </source>
</evidence>
<dbReference type="GO" id="GO:0003735">
    <property type="term" value="F:structural constituent of ribosome"/>
    <property type="evidence" value="ECO:0007669"/>
    <property type="project" value="UniProtKB-UniRule"/>
</dbReference>
<dbReference type="Pfam" id="PF00297">
    <property type="entry name" value="Ribosomal_L3"/>
    <property type="match status" value="1"/>
</dbReference>
<evidence type="ECO:0000256" key="6">
    <source>
        <dbReference type="ARBA" id="ARBA00035243"/>
    </source>
</evidence>
<comment type="caution">
    <text evidence="9">The sequence shown here is derived from an EMBL/GenBank/DDBJ whole genome shotgun (WGS) entry which is preliminary data.</text>
</comment>
<evidence type="ECO:0000256" key="2">
    <source>
        <dbReference type="ARBA" id="ARBA00022730"/>
    </source>
</evidence>
<dbReference type="AlphaFoldDB" id="A0A1F8DT01"/>
<evidence type="ECO:0000256" key="3">
    <source>
        <dbReference type="ARBA" id="ARBA00022884"/>
    </source>
</evidence>
<keyword evidence="5 7" id="KW-0687">Ribonucleoprotein</keyword>
<dbReference type="GO" id="GO:0006412">
    <property type="term" value="P:translation"/>
    <property type="evidence" value="ECO:0007669"/>
    <property type="project" value="UniProtKB-UniRule"/>
</dbReference>
<dbReference type="STRING" id="1802555.A2755_01920"/>
<keyword evidence="3 7" id="KW-0694">RNA-binding</keyword>
<dbReference type="SUPFAM" id="SSF50447">
    <property type="entry name" value="Translation proteins"/>
    <property type="match status" value="1"/>
</dbReference>
<dbReference type="NCBIfam" id="TIGR03625">
    <property type="entry name" value="L3_bact"/>
    <property type="match status" value="1"/>
</dbReference>
<sequence>MFLIGKKVKMDQVWDEKGKVVPVTVLQAGPVTVTQVRTPEKDTYAAVQVGFDSSIKKVNKPMAGHLKKIPQPTTQNSPLKFRYIHEFRTQDAYEVGKIVTVSEFQTGDKLRITGIEKGRGFQGVVKRHGFHGGPKTHGQKNRHRAPGSLGATAPQRVMPNKPMAGRMGNETVTLRNIPIVQIDAEKNLLYVKGGVPGNKRTVVYIQKM</sequence>